<evidence type="ECO:0000313" key="3">
    <source>
        <dbReference type="Proteomes" id="UP000003112"/>
    </source>
</evidence>
<reference evidence="2 3" key="1">
    <citation type="submission" date="2010-10" db="EMBL/GenBank/DDBJ databases">
        <authorList>
            <person name="Muzny D."/>
            <person name="Qin X."/>
            <person name="Deng J."/>
            <person name="Jiang H."/>
            <person name="Liu Y."/>
            <person name="Qu J."/>
            <person name="Song X.-Z."/>
            <person name="Zhang L."/>
            <person name="Thornton R."/>
            <person name="Coyle M."/>
            <person name="Francisco L."/>
            <person name="Jackson L."/>
            <person name="Javaid M."/>
            <person name="Korchina V."/>
            <person name="Kovar C."/>
            <person name="Mata R."/>
            <person name="Mathew T."/>
            <person name="Ngo R."/>
            <person name="Nguyen L."/>
            <person name="Nguyen N."/>
            <person name="Okwuonu G."/>
            <person name="Ongeri F."/>
            <person name="Pham C."/>
            <person name="Simmons D."/>
            <person name="Wilczek-Boney K."/>
            <person name="Hale W."/>
            <person name="Jakkamsetti A."/>
            <person name="Pham P."/>
            <person name="Ruth R."/>
            <person name="San Lucas F."/>
            <person name="Warren J."/>
            <person name="Zhang J."/>
            <person name="Zhao Z."/>
            <person name="Zhou C."/>
            <person name="Zhu D."/>
            <person name="Lee S."/>
            <person name="Bess C."/>
            <person name="Blankenburg K."/>
            <person name="Forbes L."/>
            <person name="Fu Q."/>
            <person name="Gubbala S."/>
            <person name="Hirani K."/>
            <person name="Jayaseelan J.C."/>
            <person name="Lara F."/>
            <person name="Munidasa M."/>
            <person name="Palculict T."/>
            <person name="Patil S."/>
            <person name="Pu L.-L."/>
            <person name="Saada N."/>
            <person name="Tang L."/>
            <person name="Weissenberger G."/>
            <person name="Zhu Y."/>
            <person name="Hemphill L."/>
            <person name="Shang Y."/>
            <person name="Youmans B."/>
            <person name="Ayvaz T."/>
            <person name="Ross M."/>
            <person name="Santibanez J."/>
            <person name="Aqrawi P."/>
            <person name="Gross S."/>
            <person name="Joshi V."/>
            <person name="Fowler G."/>
            <person name="Nazareth L."/>
            <person name="Reid J."/>
            <person name="Worley K."/>
            <person name="Petrosino J."/>
            <person name="Highlander S."/>
            <person name="Gibbs R."/>
        </authorList>
    </citation>
    <scope>NUCLEOTIDE SEQUENCE [LARGE SCALE GENOMIC DNA]</scope>
    <source>
        <strain evidence="2 3">ATCC 33574</strain>
    </source>
</reference>
<dbReference type="Proteomes" id="UP000003112">
    <property type="component" value="Unassembled WGS sequence"/>
</dbReference>
<dbReference type="AlphaFoldDB" id="E6KAA1"/>
<feature type="region of interest" description="Disordered" evidence="1">
    <location>
        <begin position="27"/>
        <end position="57"/>
    </location>
</feature>
<dbReference type="STRING" id="873513.HMPREF6485_2528"/>
<protein>
    <submittedName>
        <fullName evidence="2">Uncharacterized protein</fullName>
    </submittedName>
</protein>
<evidence type="ECO:0000256" key="1">
    <source>
        <dbReference type="SAM" id="MobiDB-lite"/>
    </source>
</evidence>
<keyword evidence="3" id="KW-1185">Reference proteome</keyword>
<dbReference type="HOGENOM" id="CLU_2131182_0_0_10"/>
<sequence>MWYENLIFLVLQFTKIQILREYAKRMAGKNGPQETHRRLIPETHPDPPCREGGKDKETLSNLPIERVEVGLLAFLFRLPQAAFVLSSLPTGRVGVGLRSESPVGLLWVSGVGP</sequence>
<accession>E6KAA1</accession>
<gene>
    <name evidence="2" type="ORF">HMPREF6485_2528</name>
</gene>
<evidence type="ECO:0000313" key="2">
    <source>
        <dbReference type="EMBL" id="EFU29508.1"/>
    </source>
</evidence>
<organism evidence="2 3">
    <name type="scientific">Segatella buccae ATCC 33574</name>
    <dbReference type="NCBI Taxonomy" id="873513"/>
    <lineage>
        <taxon>Bacteria</taxon>
        <taxon>Pseudomonadati</taxon>
        <taxon>Bacteroidota</taxon>
        <taxon>Bacteroidia</taxon>
        <taxon>Bacteroidales</taxon>
        <taxon>Prevotellaceae</taxon>
        <taxon>Segatella</taxon>
    </lineage>
</organism>
<comment type="caution">
    <text evidence="2">The sequence shown here is derived from an EMBL/GenBank/DDBJ whole genome shotgun (WGS) entry which is preliminary data.</text>
</comment>
<proteinExistence type="predicted"/>
<name>E6KAA1_9BACT</name>
<dbReference type="EMBL" id="AEPD01000045">
    <property type="protein sequence ID" value="EFU29508.1"/>
    <property type="molecule type" value="Genomic_DNA"/>
</dbReference>
<feature type="compositionally biased region" description="Basic and acidic residues" evidence="1">
    <location>
        <begin position="34"/>
        <end position="57"/>
    </location>
</feature>